<reference evidence="6" key="1">
    <citation type="submission" date="2020-04" db="EMBL/GenBank/DDBJ databases">
        <title>Hybrid Assembly of Korean Phytophthora infestans isolates.</title>
        <authorList>
            <person name="Prokchorchik M."/>
            <person name="Lee Y."/>
            <person name="Seo J."/>
            <person name="Cho J.-H."/>
            <person name="Park Y.-E."/>
            <person name="Jang D.-C."/>
            <person name="Im J.-S."/>
            <person name="Choi J.-G."/>
            <person name="Park H.-J."/>
            <person name="Lee G.-B."/>
            <person name="Lee Y.-G."/>
            <person name="Hong S.-Y."/>
            <person name="Cho K."/>
            <person name="Sohn K.H."/>
        </authorList>
    </citation>
    <scope>NUCLEOTIDE SEQUENCE</scope>
    <source>
        <strain evidence="6">KR_1_A1</strain>
    </source>
</reference>
<organism evidence="6 7">
    <name type="scientific">Phytophthora infestans</name>
    <name type="common">Potato late blight agent</name>
    <name type="synonym">Botrytis infestans</name>
    <dbReference type="NCBI Taxonomy" id="4787"/>
    <lineage>
        <taxon>Eukaryota</taxon>
        <taxon>Sar</taxon>
        <taxon>Stramenopiles</taxon>
        <taxon>Oomycota</taxon>
        <taxon>Peronosporomycetes</taxon>
        <taxon>Peronosporales</taxon>
        <taxon>Peronosporaceae</taxon>
        <taxon>Phytophthora</taxon>
    </lineage>
</organism>
<comment type="caution">
    <text evidence="6">The sequence shown here is derived from an EMBL/GenBank/DDBJ whole genome shotgun (WGS) entry which is preliminary data.</text>
</comment>
<dbReference type="SUPFAM" id="SSF52540">
    <property type="entry name" value="P-loop containing nucleoside triphosphate hydrolases"/>
    <property type="match status" value="1"/>
</dbReference>
<dbReference type="GO" id="GO:0042626">
    <property type="term" value="F:ATPase-coupled transmembrane transporter activity"/>
    <property type="evidence" value="ECO:0007669"/>
    <property type="project" value="TreeGrafter"/>
</dbReference>
<dbReference type="Proteomes" id="UP000602510">
    <property type="component" value="Unassembled WGS sequence"/>
</dbReference>
<dbReference type="AlphaFoldDB" id="A0A833SZ80"/>
<evidence type="ECO:0000313" key="7">
    <source>
        <dbReference type="Proteomes" id="UP000602510"/>
    </source>
</evidence>
<keyword evidence="6" id="KW-0378">Hydrolase</keyword>
<keyword evidence="4" id="KW-0067">ATP-binding</keyword>
<dbReference type="GO" id="GO:0005524">
    <property type="term" value="F:ATP binding"/>
    <property type="evidence" value="ECO:0007669"/>
    <property type="project" value="UniProtKB-KW"/>
</dbReference>
<evidence type="ECO:0000256" key="3">
    <source>
        <dbReference type="ARBA" id="ARBA00022741"/>
    </source>
</evidence>
<dbReference type="Gene3D" id="3.40.50.300">
    <property type="entry name" value="P-loop containing nucleotide triphosphate hydrolases"/>
    <property type="match status" value="1"/>
</dbReference>
<protein>
    <submittedName>
        <fullName evidence="6">Putative p-loop containing nucleoside triphosphate hydrolase protein</fullName>
    </submittedName>
</protein>
<dbReference type="InterPro" id="IPR050173">
    <property type="entry name" value="ABC_transporter_C-like"/>
</dbReference>
<evidence type="ECO:0000256" key="1">
    <source>
        <dbReference type="ARBA" id="ARBA00004127"/>
    </source>
</evidence>
<keyword evidence="3" id="KW-0547">Nucleotide-binding</keyword>
<gene>
    <name evidence="6" type="ORF">GN244_ATG12793</name>
</gene>
<proteinExistence type="predicted"/>
<keyword evidence="2" id="KW-0677">Repeat</keyword>
<evidence type="ECO:0000313" key="6">
    <source>
        <dbReference type="EMBL" id="KAF4035215.1"/>
    </source>
</evidence>
<dbReference type="GO" id="GO:0016020">
    <property type="term" value="C:membrane"/>
    <property type="evidence" value="ECO:0007669"/>
    <property type="project" value="TreeGrafter"/>
</dbReference>
<feature type="compositionally biased region" description="Polar residues" evidence="5">
    <location>
        <begin position="170"/>
        <end position="181"/>
    </location>
</feature>
<sequence>MKVEEEKALTTPVVKGLMLRHNAFSARTGELHVILWFSGNSWQGEYESQQPFSQNETMCTNITFGLPFDTNKYDEALPDAAFYLLEAILSAVDSHVGTNIFKACFKRSLKDKLVLPVAQSLSFVSHCDQIAVIADGRIAKQRSLKKLMMVSNSGNEEDKEDMTSAECLEKTNSNDLNGANT</sequence>
<evidence type="ECO:0000256" key="4">
    <source>
        <dbReference type="ARBA" id="ARBA00022840"/>
    </source>
</evidence>
<evidence type="ECO:0000256" key="5">
    <source>
        <dbReference type="SAM" id="MobiDB-lite"/>
    </source>
</evidence>
<dbReference type="GO" id="GO:0016787">
    <property type="term" value="F:hydrolase activity"/>
    <property type="evidence" value="ECO:0007669"/>
    <property type="project" value="UniProtKB-KW"/>
</dbReference>
<comment type="subcellular location">
    <subcellularLocation>
        <location evidence="1">Endomembrane system</location>
        <topology evidence="1">Multi-pass membrane protein</topology>
    </subcellularLocation>
</comment>
<dbReference type="GO" id="GO:0012505">
    <property type="term" value="C:endomembrane system"/>
    <property type="evidence" value="ECO:0007669"/>
    <property type="project" value="UniProtKB-SubCell"/>
</dbReference>
<dbReference type="PANTHER" id="PTHR24223">
    <property type="entry name" value="ATP-BINDING CASSETTE SUB-FAMILY C"/>
    <property type="match status" value="1"/>
</dbReference>
<name>A0A833SZ80_PHYIN</name>
<keyword evidence="7" id="KW-1185">Reference proteome</keyword>
<accession>A0A833SZ80</accession>
<feature type="region of interest" description="Disordered" evidence="5">
    <location>
        <begin position="150"/>
        <end position="181"/>
    </location>
</feature>
<dbReference type="InterPro" id="IPR027417">
    <property type="entry name" value="P-loop_NTPase"/>
</dbReference>
<dbReference type="EMBL" id="WSZM01000330">
    <property type="protein sequence ID" value="KAF4035215.1"/>
    <property type="molecule type" value="Genomic_DNA"/>
</dbReference>
<dbReference type="PANTHER" id="PTHR24223:SF443">
    <property type="entry name" value="MULTIDRUG-RESISTANCE LIKE PROTEIN 1, ISOFORM I"/>
    <property type="match status" value="1"/>
</dbReference>
<evidence type="ECO:0000256" key="2">
    <source>
        <dbReference type="ARBA" id="ARBA00022737"/>
    </source>
</evidence>